<reference evidence="3" key="1">
    <citation type="journal article" date="2019" name="Int. J. Syst. Evol. Microbiol.">
        <title>The Global Catalogue of Microorganisms (GCM) 10K type strain sequencing project: providing services to taxonomists for standard genome sequencing and annotation.</title>
        <authorList>
            <consortium name="The Broad Institute Genomics Platform"/>
            <consortium name="The Broad Institute Genome Sequencing Center for Infectious Disease"/>
            <person name="Wu L."/>
            <person name="Ma J."/>
        </authorList>
    </citation>
    <scope>NUCLEOTIDE SEQUENCE [LARGE SCALE GENOMIC DNA]</scope>
    <source>
        <strain evidence="3">YIM 94188</strain>
    </source>
</reference>
<dbReference type="SUPFAM" id="SSF54427">
    <property type="entry name" value="NTF2-like"/>
    <property type="match status" value="1"/>
</dbReference>
<dbReference type="Pfam" id="PF13577">
    <property type="entry name" value="SnoaL_4"/>
    <property type="match status" value="1"/>
</dbReference>
<dbReference type="EMBL" id="JBHSNS010000013">
    <property type="protein sequence ID" value="MFC5731212.1"/>
    <property type="molecule type" value="Genomic_DNA"/>
</dbReference>
<dbReference type="Gene3D" id="3.10.450.50">
    <property type="match status" value="1"/>
</dbReference>
<accession>A0ABW0ZMF0</accession>
<dbReference type="Proteomes" id="UP001596072">
    <property type="component" value="Unassembled WGS sequence"/>
</dbReference>
<organism evidence="2 3">
    <name type="scientific">Nocardioides vastitatis</name>
    <dbReference type="NCBI Taxonomy" id="2568655"/>
    <lineage>
        <taxon>Bacteria</taxon>
        <taxon>Bacillati</taxon>
        <taxon>Actinomycetota</taxon>
        <taxon>Actinomycetes</taxon>
        <taxon>Propionibacteriales</taxon>
        <taxon>Nocardioidaceae</taxon>
        <taxon>Nocardioides</taxon>
    </lineage>
</organism>
<comment type="caution">
    <text evidence="2">The sequence shown here is derived from an EMBL/GenBank/DDBJ whole genome shotgun (WGS) entry which is preliminary data.</text>
</comment>
<proteinExistence type="predicted"/>
<keyword evidence="3" id="KW-1185">Reference proteome</keyword>
<protein>
    <submittedName>
        <fullName evidence="2">Nuclear transport factor 2 family protein</fullName>
    </submittedName>
</protein>
<dbReference type="CDD" id="cd00531">
    <property type="entry name" value="NTF2_like"/>
    <property type="match status" value="1"/>
</dbReference>
<evidence type="ECO:0000313" key="2">
    <source>
        <dbReference type="EMBL" id="MFC5731212.1"/>
    </source>
</evidence>
<feature type="domain" description="SnoaL-like" evidence="1">
    <location>
        <begin position="12"/>
        <end position="119"/>
    </location>
</feature>
<gene>
    <name evidence="2" type="ORF">ACFPQB_20035</name>
</gene>
<sequence length="152" mass="16827">MTDIEALTARLQRLEDIEAARNMHHVYAEILEEPNAKTVGQLFADDGVLRTPMGDFVGRDDIEGFYAMAFEADTSVKQHLIVNPKVISAEPGLVRLQSYFLYLGRGDDASVIGWGTYDDLIDVSGPDPLFREKTIGIIVGTTLEAGWKKVVQ</sequence>
<evidence type="ECO:0000259" key="1">
    <source>
        <dbReference type="Pfam" id="PF13577"/>
    </source>
</evidence>
<name>A0ABW0ZMF0_9ACTN</name>
<dbReference type="InterPro" id="IPR037401">
    <property type="entry name" value="SnoaL-like"/>
</dbReference>
<evidence type="ECO:0000313" key="3">
    <source>
        <dbReference type="Proteomes" id="UP001596072"/>
    </source>
</evidence>
<dbReference type="InterPro" id="IPR032710">
    <property type="entry name" value="NTF2-like_dom_sf"/>
</dbReference>
<dbReference type="RefSeq" id="WP_136435346.1">
    <property type="nucleotide sequence ID" value="NZ_JBHSNS010000013.1"/>
</dbReference>